<keyword evidence="2" id="KW-0813">Transport</keyword>
<dbReference type="GO" id="GO:0015031">
    <property type="term" value="P:protein transport"/>
    <property type="evidence" value="ECO:0007669"/>
    <property type="project" value="UniProtKB-KW"/>
</dbReference>
<dbReference type="Pfam" id="PF11801">
    <property type="entry name" value="Tom37_C"/>
    <property type="match status" value="1"/>
</dbReference>
<dbReference type="GeneID" id="59235447"/>
<comment type="subcellular location">
    <subcellularLocation>
        <location evidence="1">Mitochondrion outer membrane</location>
    </subcellularLocation>
</comment>
<evidence type="ECO:0000256" key="1">
    <source>
        <dbReference type="ARBA" id="ARBA00004294"/>
    </source>
</evidence>
<dbReference type="PANTHER" id="PTHR12289:SF41">
    <property type="entry name" value="FAILED AXON CONNECTIONS-RELATED"/>
    <property type="match status" value="1"/>
</dbReference>
<protein>
    <recommendedName>
        <fullName evidence="11">Mitochondrial outer membrane transport complex Sam37/metaxin N-terminal domain-containing protein</fullName>
    </recommendedName>
</protein>
<keyword evidence="10" id="KW-1185">Reference proteome</keyword>
<dbReference type="AlphaFoldDB" id="A0A7H9AZH8"/>
<keyword evidence="4" id="KW-0653">Protein transport</keyword>
<keyword evidence="6" id="KW-0472">Membrane</keyword>
<evidence type="ECO:0000256" key="6">
    <source>
        <dbReference type="ARBA" id="ARBA00023136"/>
    </source>
</evidence>
<dbReference type="PANTHER" id="PTHR12289">
    <property type="entry name" value="METAXIN RELATED"/>
    <property type="match status" value="1"/>
</dbReference>
<evidence type="ECO:0000256" key="5">
    <source>
        <dbReference type="ARBA" id="ARBA00023128"/>
    </source>
</evidence>
<evidence type="ECO:0000313" key="10">
    <source>
        <dbReference type="Proteomes" id="UP000509704"/>
    </source>
</evidence>
<dbReference type="InterPro" id="IPR031317">
    <property type="entry name" value="Tom37_C"/>
</dbReference>
<proteinExistence type="predicted"/>
<dbReference type="RefSeq" id="XP_037143479.1">
    <property type="nucleotide sequence ID" value="XM_037287584.1"/>
</dbReference>
<evidence type="ECO:0000259" key="8">
    <source>
        <dbReference type="Pfam" id="PF11801"/>
    </source>
</evidence>
<name>A0A7H9AZH8_ZYGMR</name>
<dbReference type="Proteomes" id="UP000509704">
    <property type="component" value="Chromosome 3"/>
</dbReference>
<dbReference type="OrthoDB" id="5835136at2759"/>
<sequence>MVLGHITVHMWGLDGKPSLVSPESIALFWFLNGQYTQEKNVQNIDICFTNNTDLSPEQELPVLIDESGSKVSGFVNIIESLTKDRSDDHGDKLLQSALLQFTTTQLTSLTEYQLYLNRQNYEKFTRNAFTQLLYWPMWYNTPANYRTQARECSGIIQYASHEDDPDTHEPVVQSLDPSDLAQSKAFKVTQQQKTMDKEALQEVKRNLVYLNKLSERLKTWIQIRERSFSEKIIPADLLMWANIYVQLQLPDGQKISKHLSHALGTDFFDTLQKQLLACSNSDSLIPERKPNFQEQGNVVMAVYNLVRRYIK</sequence>
<evidence type="ECO:0000256" key="3">
    <source>
        <dbReference type="ARBA" id="ARBA00022787"/>
    </source>
</evidence>
<dbReference type="GO" id="GO:0001401">
    <property type="term" value="C:SAM complex"/>
    <property type="evidence" value="ECO:0007669"/>
    <property type="project" value="InterPro"/>
</dbReference>
<dbReference type="InterPro" id="IPR050931">
    <property type="entry name" value="Mito_Protein_Transport_Metaxin"/>
</dbReference>
<evidence type="ECO:0008006" key="11">
    <source>
        <dbReference type="Google" id="ProtNLM"/>
    </source>
</evidence>
<reference evidence="9 10" key="1">
    <citation type="submission" date="2020-07" db="EMBL/GenBank/DDBJ databases">
        <title>The yeast mating-type switching endonuclease HO is a domesticated member of an unorthodox homing genetic element family.</title>
        <authorList>
            <person name="Coughlan A.Y."/>
            <person name="Lombardi L."/>
            <person name="Braun-Galleani S."/>
            <person name="Martos A.R."/>
            <person name="Galeote V."/>
            <person name="Bigey F."/>
            <person name="Dequin S."/>
            <person name="Byrne K.P."/>
            <person name="Wolfe K.H."/>
        </authorList>
    </citation>
    <scope>NUCLEOTIDE SEQUENCE [LARGE SCALE GENOMIC DNA]</scope>
    <source>
        <strain evidence="9 10">NRRL Y-6702</strain>
    </source>
</reference>
<feature type="domain" description="Tom37 C-terminal" evidence="8">
    <location>
        <begin position="173"/>
        <end position="309"/>
    </location>
</feature>
<dbReference type="GO" id="GO:0007005">
    <property type="term" value="P:mitochondrion organization"/>
    <property type="evidence" value="ECO:0007669"/>
    <property type="project" value="TreeGrafter"/>
</dbReference>
<feature type="domain" description="Mitochondrial outer membrane transport complex Sam37/metaxin N-terminal" evidence="7">
    <location>
        <begin position="24"/>
        <end position="146"/>
    </location>
</feature>
<dbReference type="EMBL" id="CP058606">
    <property type="protein sequence ID" value="QLG71751.1"/>
    <property type="molecule type" value="Genomic_DNA"/>
</dbReference>
<dbReference type="InterPro" id="IPR019564">
    <property type="entry name" value="Sam37/metaxin_N"/>
</dbReference>
<evidence type="ECO:0000313" key="9">
    <source>
        <dbReference type="EMBL" id="QLG71751.1"/>
    </source>
</evidence>
<evidence type="ECO:0000256" key="2">
    <source>
        <dbReference type="ARBA" id="ARBA00022448"/>
    </source>
</evidence>
<dbReference type="KEGG" id="zmk:HG535_0C01000"/>
<dbReference type="Pfam" id="PF10568">
    <property type="entry name" value="Tom37"/>
    <property type="match status" value="1"/>
</dbReference>
<keyword evidence="3" id="KW-1000">Mitochondrion outer membrane</keyword>
<evidence type="ECO:0000256" key="4">
    <source>
        <dbReference type="ARBA" id="ARBA00022927"/>
    </source>
</evidence>
<accession>A0A7H9AZH8</accession>
<organism evidence="9 10">
    <name type="scientific">Zygotorulaspora mrakii</name>
    <name type="common">Zygosaccharomyces mrakii</name>
    <dbReference type="NCBI Taxonomy" id="42260"/>
    <lineage>
        <taxon>Eukaryota</taxon>
        <taxon>Fungi</taxon>
        <taxon>Dikarya</taxon>
        <taxon>Ascomycota</taxon>
        <taxon>Saccharomycotina</taxon>
        <taxon>Saccharomycetes</taxon>
        <taxon>Saccharomycetales</taxon>
        <taxon>Saccharomycetaceae</taxon>
        <taxon>Zygotorulaspora</taxon>
    </lineage>
</organism>
<gene>
    <name evidence="9" type="ORF">HG535_0C01000</name>
</gene>
<evidence type="ECO:0000259" key="7">
    <source>
        <dbReference type="Pfam" id="PF10568"/>
    </source>
</evidence>
<keyword evidence="5" id="KW-0496">Mitochondrion</keyword>